<dbReference type="Proteomes" id="UP000533021">
    <property type="component" value="Unassembled WGS sequence"/>
</dbReference>
<dbReference type="Proteomes" id="UP000530452">
    <property type="component" value="Unassembled WGS sequence"/>
</dbReference>
<keyword evidence="1" id="KW-0175">Coiled coil</keyword>
<protein>
    <submittedName>
        <fullName evidence="4">Uncharacterized protein</fullName>
    </submittedName>
</protein>
<dbReference type="EMBL" id="AABGHY010000013">
    <property type="protein sequence ID" value="EAH3295614.1"/>
    <property type="molecule type" value="Genomic_DNA"/>
</dbReference>
<comment type="caution">
    <text evidence="4">The sequence shown here is derived from an EMBL/GenBank/DDBJ whole genome shotgun (WGS) entry which is preliminary data.</text>
</comment>
<dbReference type="AlphaFoldDB" id="A0A6W8GU25"/>
<dbReference type="EMBL" id="AABEMN010000005">
    <property type="protein sequence ID" value="EAG9519115.1"/>
    <property type="molecule type" value="Genomic_DNA"/>
</dbReference>
<dbReference type="Proteomes" id="UP000546397">
    <property type="component" value="Unassembled WGS sequence"/>
</dbReference>
<evidence type="ECO:0000256" key="1">
    <source>
        <dbReference type="SAM" id="Coils"/>
    </source>
</evidence>
<organism evidence="4 7">
    <name type="scientific">Listeria monocytogenes</name>
    <dbReference type="NCBI Taxonomy" id="1639"/>
    <lineage>
        <taxon>Bacteria</taxon>
        <taxon>Bacillati</taxon>
        <taxon>Bacillota</taxon>
        <taxon>Bacilli</taxon>
        <taxon>Bacillales</taxon>
        <taxon>Listeriaceae</taxon>
        <taxon>Listeria</taxon>
    </lineage>
</organism>
<dbReference type="EMBL" id="AABFVG010000001">
    <property type="protein sequence ID" value="EAH2280541.1"/>
    <property type="molecule type" value="Genomic_DNA"/>
</dbReference>
<keyword evidence="2" id="KW-1133">Transmembrane helix</keyword>
<keyword evidence="2" id="KW-0472">Membrane</keyword>
<evidence type="ECO:0000313" key="8">
    <source>
        <dbReference type="Proteomes" id="UP000546397"/>
    </source>
</evidence>
<gene>
    <name evidence="4" type="ORF">D4920_00510</name>
    <name evidence="3" type="ORF">D4B11_04990</name>
    <name evidence="5" type="ORF">D5N24_14500</name>
</gene>
<evidence type="ECO:0000256" key="2">
    <source>
        <dbReference type="SAM" id="Phobius"/>
    </source>
</evidence>
<sequence length="121" mass="13919">MNIEIMVTILLAIFASGGTYLGVRLNNSTSRQQFYEDKITELLVRTESALKEAQQRIETLELELDMTENEKDAVKTELNSARREIVSLQQVISELRDKLTEVKSKIKEENTNGRAKKESWE</sequence>
<dbReference type="SUPFAM" id="SSF57997">
    <property type="entry name" value="Tropomyosin"/>
    <property type="match status" value="1"/>
</dbReference>
<keyword evidence="2" id="KW-0812">Transmembrane</keyword>
<name>A0A6W8GU25_LISMN</name>
<proteinExistence type="predicted"/>
<dbReference type="Gene3D" id="1.20.5.170">
    <property type="match status" value="1"/>
</dbReference>
<dbReference type="RefSeq" id="WP_061110706.1">
    <property type="nucleotide sequence ID" value="NZ_CP032671.1"/>
</dbReference>
<evidence type="ECO:0000313" key="6">
    <source>
        <dbReference type="Proteomes" id="UP000530452"/>
    </source>
</evidence>
<evidence type="ECO:0000313" key="5">
    <source>
        <dbReference type="EMBL" id="EAH3295614.1"/>
    </source>
</evidence>
<evidence type="ECO:0000313" key="3">
    <source>
        <dbReference type="EMBL" id="EAG9519115.1"/>
    </source>
</evidence>
<feature type="transmembrane region" description="Helical" evidence="2">
    <location>
        <begin position="6"/>
        <end position="23"/>
    </location>
</feature>
<reference evidence="6 7" key="1">
    <citation type="submission" date="2019-04" db="EMBL/GenBank/DDBJ databases">
        <authorList>
            <person name="Ashton P.M."/>
            <person name="Dallman T."/>
            <person name="Nair S."/>
            <person name="De Pinna E."/>
            <person name="Peters T."/>
            <person name="Grant K."/>
        </authorList>
    </citation>
    <scope>NUCLEOTIDE SEQUENCE [LARGE SCALE GENOMIC DNA]</scope>
    <source>
        <strain evidence="4 7">282333</strain>
        <strain evidence="5 6">282352</strain>
        <strain evidence="3 8">289003</strain>
    </source>
</reference>
<feature type="coiled-coil region" evidence="1">
    <location>
        <begin position="36"/>
        <end position="112"/>
    </location>
</feature>
<accession>A0A6W8GU25</accession>
<evidence type="ECO:0000313" key="4">
    <source>
        <dbReference type="EMBL" id="EAH2280541.1"/>
    </source>
</evidence>
<evidence type="ECO:0000313" key="7">
    <source>
        <dbReference type="Proteomes" id="UP000533021"/>
    </source>
</evidence>